<evidence type="ECO:0000313" key="6">
    <source>
        <dbReference type="Proteomes" id="UP000077266"/>
    </source>
</evidence>
<dbReference type="Pfam" id="PF03364">
    <property type="entry name" value="Polyketide_cyc"/>
    <property type="match status" value="1"/>
</dbReference>
<dbReference type="GO" id="GO:0005739">
    <property type="term" value="C:mitochondrion"/>
    <property type="evidence" value="ECO:0007669"/>
    <property type="project" value="TreeGrafter"/>
</dbReference>
<dbReference type="GO" id="GO:0045333">
    <property type="term" value="P:cellular respiration"/>
    <property type="evidence" value="ECO:0007669"/>
    <property type="project" value="InterPro"/>
</dbReference>
<dbReference type="InParanoid" id="A0A165QMD5"/>
<dbReference type="Gene3D" id="3.30.530.20">
    <property type="match status" value="1"/>
</dbReference>
<dbReference type="InterPro" id="IPR044996">
    <property type="entry name" value="COQ10-like"/>
</dbReference>
<evidence type="ECO:0000313" key="5">
    <source>
        <dbReference type="EMBL" id="KZW03816.1"/>
    </source>
</evidence>
<dbReference type="Proteomes" id="UP000077266">
    <property type="component" value="Unassembled WGS sequence"/>
</dbReference>
<comment type="function">
    <text evidence="3">Required for the function of coenzyme Q in the respiratory chain. May serve as a chaperone or may be involved in the transport of Q6 from its site of synthesis to the catalytic sites of the respiratory complexes.</text>
</comment>
<comment type="subunit">
    <text evidence="2">Interacts with coenzyme Q.</text>
</comment>
<comment type="similarity">
    <text evidence="1">Belongs to the COQ10 family.</text>
</comment>
<dbReference type="EMBL" id="KV425882">
    <property type="protein sequence ID" value="KZW03816.1"/>
    <property type="molecule type" value="Genomic_DNA"/>
</dbReference>
<sequence length="213" mass="23544">MSAALAATRRVAPLLAPRRAFFSFPDLAHLSPFHQPESDTHTFHERKILPYSQRQMYDVVSDVDSYRHFVPFVTASRVLRRAPPSGKNDAQQQQLEAELSVGFMGLTESYVSTVVCKPYESVEATASSSTPLFDTLITTWRFQPASPTSPHATDADIGARDALGPTLVSIDLAYAFAHPLHAQISAAFFGQVSKLMIRAFEERCLAVYGPGRR</sequence>
<dbReference type="InterPro" id="IPR005031">
    <property type="entry name" value="COQ10_START"/>
</dbReference>
<dbReference type="InterPro" id="IPR023393">
    <property type="entry name" value="START-like_dom_sf"/>
</dbReference>
<organism evidence="5 6">
    <name type="scientific">Exidia glandulosa HHB12029</name>
    <dbReference type="NCBI Taxonomy" id="1314781"/>
    <lineage>
        <taxon>Eukaryota</taxon>
        <taxon>Fungi</taxon>
        <taxon>Dikarya</taxon>
        <taxon>Basidiomycota</taxon>
        <taxon>Agaricomycotina</taxon>
        <taxon>Agaricomycetes</taxon>
        <taxon>Auriculariales</taxon>
        <taxon>Exidiaceae</taxon>
        <taxon>Exidia</taxon>
    </lineage>
</organism>
<protein>
    <recommendedName>
        <fullName evidence="4">Coenzyme Q-binding protein COQ10 START domain-containing protein</fullName>
    </recommendedName>
</protein>
<dbReference type="SUPFAM" id="SSF55961">
    <property type="entry name" value="Bet v1-like"/>
    <property type="match status" value="1"/>
</dbReference>
<accession>A0A165QMD5</accession>
<dbReference type="CDD" id="cd07813">
    <property type="entry name" value="COQ10p_like"/>
    <property type="match status" value="1"/>
</dbReference>
<keyword evidence="6" id="KW-1185">Reference proteome</keyword>
<evidence type="ECO:0000256" key="1">
    <source>
        <dbReference type="ARBA" id="ARBA00006885"/>
    </source>
</evidence>
<dbReference type="STRING" id="1314781.A0A165QMD5"/>
<gene>
    <name evidence="5" type="ORF">EXIGLDRAFT_599892</name>
</gene>
<dbReference type="GO" id="GO:0048039">
    <property type="term" value="F:ubiquinone binding"/>
    <property type="evidence" value="ECO:0007669"/>
    <property type="project" value="InterPro"/>
</dbReference>
<dbReference type="AlphaFoldDB" id="A0A165QMD5"/>
<evidence type="ECO:0000259" key="4">
    <source>
        <dbReference type="Pfam" id="PF03364"/>
    </source>
</evidence>
<proteinExistence type="inferred from homology"/>
<evidence type="ECO:0000256" key="2">
    <source>
        <dbReference type="ARBA" id="ARBA00011814"/>
    </source>
</evidence>
<feature type="domain" description="Coenzyme Q-binding protein COQ10 START" evidence="4">
    <location>
        <begin position="49"/>
        <end position="201"/>
    </location>
</feature>
<name>A0A165QMD5_EXIGL</name>
<dbReference type="PANTHER" id="PTHR12901:SF10">
    <property type="entry name" value="COENZYME Q-BINDING PROTEIN COQ10, MITOCHONDRIAL"/>
    <property type="match status" value="1"/>
</dbReference>
<evidence type="ECO:0000256" key="3">
    <source>
        <dbReference type="ARBA" id="ARBA00024947"/>
    </source>
</evidence>
<reference evidence="5 6" key="1">
    <citation type="journal article" date="2016" name="Mol. Biol. Evol.">
        <title>Comparative Genomics of Early-Diverging Mushroom-Forming Fungi Provides Insights into the Origins of Lignocellulose Decay Capabilities.</title>
        <authorList>
            <person name="Nagy L.G."/>
            <person name="Riley R."/>
            <person name="Tritt A."/>
            <person name="Adam C."/>
            <person name="Daum C."/>
            <person name="Floudas D."/>
            <person name="Sun H."/>
            <person name="Yadav J.S."/>
            <person name="Pangilinan J."/>
            <person name="Larsson K.H."/>
            <person name="Matsuura K."/>
            <person name="Barry K."/>
            <person name="Labutti K."/>
            <person name="Kuo R."/>
            <person name="Ohm R.A."/>
            <person name="Bhattacharya S.S."/>
            <person name="Shirouzu T."/>
            <person name="Yoshinaga Y."/>
            <person name="Martin F.M."/>
            <person name="Grigoriev I.V."/>
            <person name="Hibbett D.S."/>
        </authorList>
    </citation>
    <scope>NUCLEOTIDE SEQUENCE [LARGE SCALE GENOMIC DNA]</scope>
    <source>
        <strain evidence="5 6">HHB12029</strain>
    </source>
</reference>
<dbReference type="PANTHER" id="PTHR12901">
    <property type="entry name" value="SPERM PROTEIN HOMOLOG"/>
    <property type="match status" value="1"/>
</dbReference>
<dbReference type="OrthoDB" id="292693at2759"/>
<dbReference type="FunCoup" id="A0A165QMD5">
    <property type="interactions" value="212"/>
</dbReference>